<dbReference type="GO" id="GO:0003677">
    <property type="term" value="F:DNA binding"/>
    <property type="evidence" value="ECO:0007669"/>
    <property type="project" value="InterPro"/>
</dbReference>
<keyword evidence="4" id="KW-1185">Reference proteome</keyword>
<name>A0A5E6M954_9BACT</name>
<dbReference type="Gene3D" id="3.30.70.1290">
    <property type="entry name" value="Transposase IS200-like"/>
    <property type="match status" value="1"/>
</dbReference>
<dbReference type="Pfam" id="PF01797">
    <property type="entry name" value="Y1_Tnp"/>
    <property type="match status" value="1"/>
</dbReference>
<dbReference type="EMBL" id="CABFUZ020000100">
    <property type="protein sequence ID" value="VVM05924.1"/>
    <property type="molecule type" value="Genomic_DNA"/>
</dbReference>
<protein>
    <recommendedName>
        <fullName evidence="2">Transposase IS200-like domain-containing protein</fullName>
    </recommendedName>
</protein>
<sequence length="349" mass="39306">MARRIRIEFPGAFYHVMARGNRREDIFHDDDDRRFFLKAVSEACGMTAWRIHAWVLMSNHYHICLETPEANLSAGMGWLQNAYTRRFNTRHRLWGRLFGDRYKAVLIEGGNGYYYQTLLDYIHLNPVRAGLIRPRCGQGVLDYPWSSAAGGHALPPGQRPQWLATESVLLAFGFPDSEDGRRKWIERLDRRASEEEPARCGTVPVPEGMDARCSHLQKGWYWGSQEFAERMRKLADTTRMGAPSRSSRGKGEGRAHDLARAEKLLQQGLEAAGLDSDGIRALPGSDGRKVAIARVIWEQTAVPQTWLAERLGMGSASNVSQQLRRSSDRQTATLPESLLGWLASVSVNG</sequence>
<evidence type="ECO:0000313" key="4">
    <source>
        <dbReference type="Proteomes" id="UP000381693"/>
    </source>
</evidence>
<feature type="domain" description="Transposase IS200-like" evidence="2">
    <location>
        <begin position="9"/>
        <end position="125"/>
    </location>
</feature>
<dbReference type="Proteomes" id="UP000381693">
    <property type="component" value="Unassembled WGS sequence"/>
</dbReference>
<evidence type="ECO:0000313" key="3">
    <source>
        <dbReference type="EMBL" id="VVM05924.1"/>
    </source>
</evidence>
<gene>
    <name evidence="3" type="ORF">MAMC_00849</name>
</gene>
<proteinExistence type="predicted"/>
<dbReference type="PANTHER" id="PTHR34322:SF2">
    <property type="entry name" value="TRANSPOSASE IS200-LIKE DOMAIN-CONTAINING PROTEIN"/>
    <property type="match status" value="1"/>
</dbReference>
<dbReference type="GO" id="GO:0006313">
    <property type="term" value="P:DNA transposition"/>
    <property type="evidence" value="ECO:0007669"/>
    <property type="project" value="InterPro"/>
</dbReference>
<dbReference type="SMART" id="SM01321">
    <property type="entry name" value="Y1_Tnp"/>
    <property type="match status" value="1"/>
</dbReference>
<dbReference type="OrthoDB" id="9814067at2"/>
<comment type="caution">
    <text evidence="3">The sequence shown here is derived from an EMBL/GenBank/DDBJ whole genome shotgun (WGS) entry which is preliminary data.</text>
</comment>
<dbReference type="RefSeq" id="WP_142524917.1">
    <property type="nucleotide sequence ID" value="NZ_CABFUZ020000100.1"/>
</dbReference>
<feature type="region of interest" description="Disordered" evidence="1">
    <location>
        <begin position="237"/>
        <end position="256"/>
    </location>
</feature>
<accession>A0A5E6M954</accession>
<dbReference type="PANTHER" id="PTHR34322">
    <property type="entry name" value="TRANSPOSASE, Y1_TNP DOMAIN-CONTAINING"/>
    <property type="match status" value="1"/>
</dbReference>
<dbReference type="InterPro" id="IPR002686">
    <property type="entry name" value="Transposase_17"/>
</dbReference>
<dbReference type="GO" id="GO:0004803">
    <property type="term" value="F:transposase activity"/>
    <property type="evidence" value="ECO:0007669"/>
    <property type="project" value="InterPro"/>
</dbReference>
<organism evidence="3 4">
    <name type="scientific">Methylacidimicrobium cyclopophantes</name>
    <dbReference type="NCBI Taxonomy" id="1041766"/>
    <lineage>
        <taxon>Bacteria</taxon>
        <taxon>Pseudomonadati</taxon>
        <taxon>Verrucomicrobiota</taxon>
        <taxon>Methylacidimicrobium</taxon>
    </lineage>
</organism>
<evidence type="ECO:0000256" key="1">
    <source>
        <dbReference type="SAM" id="MobiDB-lite"/>
    </source>
</evidence>
<reference evidence="3" key="1">
    <citation type="submission" date="2019-09" db="EMBL/GenBank/DDBJ databases">
        <authorList>
            <person name="Cremers G."/>
        </authorList>
    </citation>
    <scope>NUCLEOTIDE SEQUENCE [LARGE SCALE GENOMIC DNA]</scope>
    <source>
        <strain evidence="3">3B</strain>
    </source>
</reference>
<dbReference type="InterPro" id="IPR036515">
    <property type="entry name" value="Transposase_17_sf"/>
</dbReference>
<evidence type="ECO:0000259" key="2">
    <source>
        <dbReference type="SMART" id="SM01321"/>
    </source>
</evidence>
<dbReference type="AlphaFoldDB" id="A0A5E6M954"/>
<dbReference type="SUPFAM" id="SSF143422">
    <property type="entry name" value="Transposase IS200-like"/>
    <property type="match status" value="1"/>
</dbReference>